<dbReference type="OrthoDB" id="1035036at2"/>
<evidence type="ECO:0000256" key="1">
    <source>
        <dbReference type="ARBA" id="ARBA00004442"/>
    </source>
</evidence>
<comment type="similarity">
    <text evidence="2">Belongs to the SusD family.</text>
</comment>
<accession>A0A2T5JGY6</accession>
<evidence type="ECO:0000256" key="5">
    <source>
        <dbReference type="ARBA" id="ARBA00023237"/>
    </source>
</evidence>
<proteinExistence type="inferred from homology"/>
<dbReference type="GO" id="GO:0009279">
    <property type="term" value="C:cell outer membrane"/>
    <property type="evidence" value="ECO:0007669"/>
    <property type="project" value="UniProtKB-SubCell"/>
</dbReference>
<protein>
    <submittedName>
        <fullName evidence="8">SusD-like starch-binding protein associating with outer membrane</fullName>
    </submittedName>
</protein>
<feature type="domain" description="RagB/SusD" evidence="7">
    <location>
        <begin position="474"/>
        <end position="521"/>
    </location>
</feature>
<comment type="subcellular location">
    <subcellularLocation>
        <location evidence="1">Cell outer membrane</location>
    </subcellularLocation>
</comment>
<comment type="caution">
    <text evidence="8">The sequence shown here is derived from an EMBL/GenBank/DDBJ whole genome shotgun (WGS) entry which is preliminary data.</text>
</comment>
<dbReference type="PROSITE" id="PS51257">
    <property type="entry name" value="PROKAR_LIPOPROTEIN"/>
    <property type="match status" value="1"/>
</dbReference>
<evidence type="ECO:0000256" key="6">
    <source>
        <dbReference type="SAM" id="SignalP"/>
    </source>
</evidence>
<dbReference type="SUPFAM" id="SSF48452">
    <property type="entry name" value="TPR-like"/>
    <property type="match status" value="1"/>
</dbReference>
<organism evidence="8 9">
    <name type="scientific">Mucilaginibacter yixingensis</name>
    <dbReference type="NCBI Taxonomy" id="1295612"/>
    <lineage>
        <taxon>Bacteria</taxon>
        <taxon>Pseudomonadati</taxon>
        <taxon>Bacteroidota</taxon>
        <taxon>Sphingobacteriia</taxon>
        <taxon>Sphingobacteriales</taxon>
        <taxon>Sphingobacteriaceae</taxon>
        <taxon>Mucilaginibacter</taxon>
    </lineage>
</organism>
<keyword evidence="5" id="KW-0998">Cell outer membrane</keyword>
<dbReference type="Proteomes" id="UP000244168">
    <property type="component" value="Unassembled WGS sequence"/>
</dbReference>
<keyword evidence="3 6" id="KW-0732">Signal</keyword>
<keyword evidence="9" id="KW-1185">Reference proteome</keyword>
<dbReference type="EMBL" id="QAOQ01000001">
    <property type="protein sequence ID" value="PTR01671.1"/>
    <property type="molecule type" value="Genomic_DNA"/>
</dbReference>
<evidence type="ECO:0000313" key="8">
    <source>
        <dbReference type="EMBL" id="PTR01671.1"/>
    </source>
</evidence>
<keyword evidence="4" id="KW-0472">Membrane</keyword>
<dbReference type="RefSeq" id="WP_107827045.1">
    <property type="nucleotide sequence ID" value="NZ_CP160205.1"/>
</dbReference>
<evidence type="ECO:0000256" key="2">
    <source>
        <dbReference type="ARBA" id="ARBA00006275"/>
    </source>
</evidence>
<evidence type="ECO:0000256" key="3">
    <source>
        <dbReference type="ARBA" id="ARBA00022729"/>
    </source>
</evidence>
<dbReference type="InterPro" id="IPR012944">
    <property type="entry name" value="SusD_RagB_dom"/>
</dbReference>
<dbReference type="Gene3D" id="1.25.40.390">
    <property type="match status" value="1"/>
</dbReference>
<dbReference type="InterPro" id="IPR011990">
    <property type="entry name" value="TPR-like_helical_dom_sf"/>
</dbReference>
<feature type="chain" id="PRO_5015666659" evidence="6">
    <location>
        <begin position="24"/>
        <end position="565"/>
    </location>
</feature>
<feature type="signal peptide" evidence="6">
    <location>
        <begin position="1"/>
        <end position="23"/>
    </location>
</feature>
<evidence type="ECO:0000256" key="4">
    <source>
        <dbReference type="ARBA" id="ARBA00023136"/>
    </source>
</evidence>
<name>A0A2T5JGY6_9SPHI</name>
<sequence length="565" mass="63969">MKVKIYPIVRTAAVAVLLSGVSACSKMYDVKPQNVVEAKNTYQNIYDADAAVTGVYGKFLGLAGQYEVLNELRADLMDVTPNAGADLQQINTHNVLPGNAYADPTPFYSVILNCNDVMKNLTIMHNTQKLTDADYNQRWSDIGALRCWLYFQLGLQYGNIPYVTESFSDVNTVKDQSKYPRIALADLVKTLIAFMEALPYKDPYPAANSLITTIDTYPSKMFYVNKNCLLGDLYLWNNDYHKAAIAYKNVMETSTPNGPGDSYNYYNTYTLNSGSDNDAVTQSAWLTFFSRSMQDREYQTEWIWSMVFDKAFAPENPFINLFANSGGKYLVKPSQTAIDNWSAQRQTDGTPYDYRGINTTYKMVNGQPVIMKFLYNYVNASTGIPSDPLAKNGRWYIYRTPTLHLRFAEAANRDGQTKIAWALVNAGIKGAYDDTTIPDPTQRRITNLPFPYDFDARKLDAPTIRGKYHRNLGVRARVNVTNLDVSLQQNANFLAMEDNIINEDALELAYEGNRWQDLMRVALRRNDPSFLADKVYNKLLKDGNPAAATVRAKLMDPKNWFLPFN</sequence>
<dbReference type="AlphaFoldDB" id="A0A2T5JGY6"/>
<gene>
    <name evidence="8" type="ORF">C8P68_101909</name>
</gene>
<dbReference type="Pfam" id="PF07980">
    <property type="entry name" value="SusD_RagB"/>
    <property type="match status" value="1"/>
</dbReference>
<reference evidence="8 9" key="1">
    <citation type="submission" date="2018-04" db="EMBL/GenBank/DDBJ databases">
        <title>Genomic Encyclopedia of Archaeal and Bacterial Type Strains, Phase II (KMG-II): from individual species to whole genera.</title>
        <authorList>
            <person name="Goeker M."/>
        </authorList>
    </citation>
    <scope>NUCLEOTIDE SEQUENCE [LARGE SCALE GENOMIC DNA]</scope>
    <source>
        <strain evidence="8 9">DSM 26809</strain>
    </source>
</reference>
<evidence type="ECO:0000259" key="7">
    <source>
        <dbReference type="Pfam" id="PF07980"/>
    </source>
</evidence>
<evidence type="ECO:0000313" key="9">
    <source>
        <dbReference type="Proteomes" id="UP000244168"/>
    </source>
</evidence>